<evidence type="ECO:0008006" key="4">
    <source>
        <dbReference type="Google" id="ProtNLM"/>
    </source>
</evidence>
<dbReference type="Proteomes" id="UP001596183">
    <property type="component" value="Unassembled WGS sequence"/>
</dbReference>
<comment type="caution">
    <text evidence="2">The sequence shown here is derived from an EMBL/GenBank/DDBJ whole genome shotgun (WGS) entry which is preliminary data.</text>
</comment>
<gene>
    <name evidence="2" type="ORF">ACFP2V_31105</name>
</gene>
<protein>
    <recommendedName>
        <fullName evidence="4">Integral membrane protein</fullName>
    </recommendedName>
</protein>
<keyword evidence="1" id="KW-0472">Membrane</keyword>
<proteinExistence type="predicted"/>
<name>A0ABW0XZ55_9ACTN</name>
<evidence type="ECO:0000313" key="3">
    <source>
        <dbReference type="Proteomes" id="UP001596183"/>
    </source>
</evidence>
<sequence length="96" mass="10603">MFLVPLLLGAGLILVGLALMTDHRGIAQRTVDTYFNPAHAAPSLLRTFNQLGFEHPGMDFLRYAPLQRRLVRIWGGFMCVFGLGFLAAGVVLFVRA</sequence>
<keyword evidence="1" id="KW-0812">Transmembrane</keyword>
<feature type="transmembrane region" description="Helical" evidence="1">
    <location>
        <begin position="73"/>
        <end position="94"/>
    </location>
</feature>
<evidence type="ECO:0000256" key="1">
    <source>
        <dbReference type="SAM" id="Phobius"/>
    </source>
</evidence>
<keyword evidence="3" id="KW-1185">Reference proteome</keyword>
<organism evidence="2 3">
    <name type="scientific">Streptomyces incanus</name>
    <dbReference type="NCBI Taxonomy" id="887453"/>
    <lineage>
        <taxon>Bacteria</taxon>
        <taxon>Bacillati</taxon>
        <taxon>Actinomycetota</taxon>
        <taxon>Actinomycetes</taxon>
        <taxon>Kitasatosporales</taxon>
        <taxon>Streptomycetaceae</taxon>
        <taxon>Streptomyces</taxon>
    </lineage>
</organism>
<evidence type="ECO:0000313" key="2">
    <source>
        <dbReference type="EMBL" id="MFC5674359.1"/>
    </source>
</evidence>
<dbReference type="RefSeq" id="WP_381218615.1">
    <property type="nucleotide sequence ID" value="NZ_JBHSPC010000110.1"/>
</dbReference>
<dbReference type="EMBL" id="JBHSPC010000110">
    <property type="protein sequence ID" value="MFC5674359.1"/>
    <property type="molecule type" value="Genomic_DNA"/>
</dbReference>
<reference evidence="3" key="1">
    <citation type="journal article" date="2019" name="Int. J. Syst. Evol. Microbiol.">
        <title>The Global Catalogue of Microorganisms (GCM) 10K type strain sequencing project: providing services to taxonomists for standard genome sequencing and annotation.</title>
        <authorList>
            <consortium name="The Broad Institute Genomics Platform"/>
            <consortium name="The Broad Institute Genome Sequencing Center for Infectious Disease"/>
            <person name="Wu L."/>
            <person name="Ma J."/>
        </authorList>
    </citation>
    <scope>NUCLEOTIDE SEQUENCE [LARGE SCALE GENOMIC DNA]</scope>
    <source>
        <strain evidence="3">JCM 13852</strain>
    </source>
</reference>
<keyword evidence="1" id="KW-1133">Transmembrane helix</keyword>
<accession>A0ABW0XZ55</accession>